<dbReference type="GO" id="GO:0043565">
    <property type="term" value="F:sequence-specific DNA binding"/>
    <property type="evidence" value="ECO:0007669"/>
    <property type="project" value="InterPro"/>
</dbReference>
<name>A0A1R1EJ89_9BACL</name>
<evidence type="ECO:0000313" key="5">
    <source>
        <dbReference type="EMBL" id="OMF51881.1"/>
    </source>
</evidence>
<keyword evidence="3" id="KW-0804">Transcription</keyword>
<dbReference type="AlphaFoldDB" id="A0A1R1EJ89"/>
<proteinExistence type="predicted"/>
<evidence type="ECO:0000256" key="2">
    <source>
        <dbReference type="ARBA" id="ARBA00023125"/>
    </source>
</evidence>
<feature type="domain" description="HTH araC/xylS-type" evidence="4">
    <location>
        <begin position="223"/>
        <end position="321"/>
    </location>
</feature>
<organism evidence="5 6">
    <name type="scientific">Paenibacillus rhizosphaerae</name>
    <dbReference type="NCBI Taxonomy" id="297318"/>
    <lineage>
        <taxon>Bacteria</taxon>
        <taxon>Bacillati</taxon>
        <taxon>Bacillota</taxon>
        <taxon>Bacilli</taxon>
        <taxon>Bacillales</taxon>
        <taxon>Paenibacillaceae</taxon>
        <taxon>Paenibacillus</taxon>
    </lineage>
</organism>
<evidence type="ECO:0000256" key="1">
    <source>
        <dbReference type="ARBA" id="ARBA00023015"/>
    </source>
</evidence>
<dbReference type="Proteomes" id="UP000187172">
    <property type="component" value="Unassembled WGS sequence"/>
</dbReference>
<dbReference type="Gene3D" id="1.10.10.60">
    <property type="entry name" value="Homeodomain-like"/>
    <property type="match status" value="1"/>
</dbReference>
<protein>
    <recommendedName>
        <fullName evidence="4">HTH araC/xylS-type domain-containing protein</fullName>
    </recommendedName>
</protein>
<dbReference type="InterPro" id="IPR037923">
    <property type="entry name" value="HTH-like"/>
</dbReference>
<keyword evidence="1" id="KW-0805">Transcription regulation</keyword>
<dbReference type="InterPro" id="IPR009057">
    <property type="entry name" value="Homeodomain-like_sf"/>
</dbReference>
<dbReference type="PROSITE" id="PS01124">
    <property type="entry name" value="HTH_ARAC_FAMILY_2"/>
    <property type="match status" value="1"/>
</dbReference>
<dbReference type="InterPro" id="IPR018060">
    <property type="entry name" value="HTH_AraC"/>
</dbReference>
<dbReference type="Pfam" id="PF12833">
    <property type="entry name" value="HTH_18"/>
    <property type="match status" value="1"/>
</dbReference>
<dbReference type="SUPFAM" id="SSF51215">
    <property type="entry name" value="Regulatory protein AraC"/>
    <property type="match status" value="1"/>
</dbReference>
<accession>A0A1R1EJ89</accession>
<dbReference type="GO" id="GO:0003700">
    <property type="term" value="F:DNA-binding transcription factor activity"/>
    <property type="evidence" value="ECO:0007669"/>
    <property type="project" value="InterPro"/>
</dbReference>
<dbReference type="STRING" id="297318.BK138_23880"/>
<evidence type="ECO:0000313" key="6">
    <source>
        <dbReference type="Proteomes" id="UP000187172"/>
    </source>
</evidence>
<dbReference type="PANTHER" id="PTHR47893">
    <property type="entry name" value="REGULATORY PROTEIN PCHR"/>
    <property type="match status" value="1"/>
</dbReference>
<dbReference type="PANTHER" id="PTHR47893:SF1">
    <property type="entry name" value="REGULATORY PROTEIN PCHR"/>
    <property type="match status" value="1"/>
</dbReference>
<evidence type="ECO:0000256" key="3">
    <source>
        <dbReference type="ARBA" id="ARBA00023163"/>
    </source>
</evidence>
<gene>
    <name evidence="5" type="ORF">BK138_23880</name>
</gene>
<keyword evidence="2" id="KW-0238">DNA-binding</keyword>
<dbReference type="SMART" id="SM00342">
    <property type="entry name" value="HTH_ARAC"/>
    <property type="match status" value="1"/>
</dbReference>
<comment type="caution">
    <text evidence="5">The sequence shown here is derived from an EMBL/GenBank/DDBJ whole genome shotgun (WGS) entry which is preliminary data.</text>
</comment>
<sequence>MALPDVHHNFRQFFDGLQMHGSSGRRYERMSLHSWMGEGTVQRLAPRQDLGVAAVDFRLNDDYTVALHTRVPMVELSCCVQGYRRVEVSGREFEMKPGSWSLQFANPAEARMPFSKNQPFQMMSIAIPVTAFHHFMENGEDTRAMDFHQIIGTLPYRVFQEAYDPASAYLLQQMMEASARPDSLSLEMECRILELLSHAFRSMLLGKEKRPSGLSRTDLSKLERAREIILDRMSHPPSLSELSLLIGLNEFKLKTGFKDRYGSTVFGYLREARLETAYHLLQEPDAIVIDVSLSVGYSNPSYFAEAFRGKYGMNPGTLIRKS</sequence>
<reference evidence="5 6" key="1">
    <citation type="submission" date="2016-11" db="EMBL/GenBank/DDBJ databases">
        <title>Paenibacillus species isolates.</title>
        <authorList>
            <person name="Beno S.M."/>
        </authorList>
    </citation>
    <scope>NUCLEOTIDE SEQUENCE [LARGE SCALE GENOMIC DNA]</scope>
    <source>
        <strain evidence="5 6">FSL R5-0378</strain>
    </source>
</reference>
<dbReference type="SUPFAM" id="SSF46689">
    <property type="entry name" value="Homeodomain-like"/>
    <property type="match status" value="2"/>
</dbReference>
<keyword evidence="6" id="KW-1185">Reference proteome</keyword>
<dbReference type="InterPro" id="IPR053142">
    <property type="entry name" value="PchR_regulatory_protein"/>
</dbReference>
<dbReference type="EMBL" id="MRTP01000008">
    <property type="protein sequence ID" value="OMF51881.1"/>
    <property type="molecule type" value="Genomic_DNA"/>
</dbReference>
<evidence type="ECO:0000259" key="4">
    <source>
        <dbReference type="PROSITE" id="PS01124"/>
    </source>
</evidence>